<dbReference type="AlphaFoldDB" id="A0A6A4I780"/>
<keyword evidence="2" id="KW-1185">Reference proteome</keyword>
<dbReference type="EMBL" id="ML769393">
    <property type="protein sequence ID" value="KAE9407872.1"/>
    <property type="molecule type" value="Genomic_DNA"/>
</dbReference>
<dbReference type="Proteomes" id="UP000799118">
    <property type="component" value="Unassembled WGS sequence"/>
</dbReference>
<evidence type="ECO:0000313" key="1">
    <source>
        <dbReference type="EMBL" id="KAE9407872.1"/>
    </source>
</evidence>
<accession>A0A6A4I780</accession>
<dbReference type="OrthoDB" id="3270670at2759"/>
<proteinExistence type="predicted"/>
<sequence length="312" mass="34155">MSSLYGFLGKQFPSPRSSYSFDFSHHDMPNDYWDDFGRSHRSVNEHAFPSSHPRSRLPSLNGLASSLTYAHRPNASTTQNSLRVVVDPHISYSPQTPVEASSIFSPETSPVWTGSSSSSTVASPASSIFPSRFVKEEEPESPKFIIEPLLPSSLVNKRLSSSSPAPVSPLTQAELESQLLLSQALAPPTEVPLRATQACTEMRQMMRSFRLNPFSILTSNGKDPKSDSGPVLTWCGEIAGPLEEPPQIFEWQLQGYSSGLEAELPKLIVMDDVDDFFNMAEEDGTSGLEAVSGEEIEIPDDLSLVATIRSCE</sequence>
<name>A0A6A4I780_9AGAR</name>
<protein>
    <submittedName>
        <fullName evidence="1">Uncharacterized protein</fullName>
    </submittedName>
</protein>
<reference evidence="1" key="1">
    <citation type="journal article" date="2019" name="Environ. Microbiol.">
        <title>Fungal ecological strategies reflected in gene transcription - a case study of two litter decomposers.</title>
        <authorList>
            <person name="Barbi F."/>
            <person name="Kohler A."/>
            <person name="Barry K."/>
            <person name="Baskaran P."/>
            <person name="Daum C."/>
            <person name="Fauchery L."/>
            <person name="Ihrmark K."/>
            <person name="Kuo A."/>
            <person name="LaButti K."/>
            <person name="Lipzen A."/>
            <person name="Morin E."/>
            <person name="Grigoriev I.V."/>
            <person name="Henrissat B."/>
            <person name="Lindahl B."/>
            <person name="Martin F."/>
        </authorList>
    </citation>
    <scope>NUCLEOTIDE SEQUENCE</scope>
    <source>
        <strain evidence="1">JB14</strain>
    </source>
</reference>
<gene>
    <name evidence="1" type="ORF">BT96DRAFT_52643</name>
</gene>
<evidence type="ECO:0000313" key="2">
    <source>
        <dbReference type="Proteomes" id="UP000799118"/>
    </source>
</evidence>
<organism evidence="1 2">
    <name type="scientific">Gymnopus androsaceus JB14</name>
    <dbReference type="NCBI Taxonomy" id="1447944"/>
    <lineage>
        <taxon>Eukaryota</taxon>
        <taxon>Fungi</taxon>
        <taxon>Dikarya</taxon>
        <taxon>Basidiomycota</taxon>
        <taxon>Agaricomycotina</taxon>
        <taxon>Agaricomycetes</taxon>
        <taxon>Agaricomycetidae</taxon>
        <taxon>Agaricales</taxon>
        <taxon>Marasmiineae</taxon>
        <taxon>Omphalotaceae</taxon>
        <taxon>Gymnopus</taxon>
    </lineage>
</organism>